<sequence length="166" mass="18056">MTDDRPESTFADVLNGLTMGRPRKRSPDPGPAQESRAPQQEAPADEPPPAEENAASVRAYAWTAGRTRSSGRLEIETLIATAPRAEELFTTMRVEHQSVARLCRQTRSVAEIGALLCLPIGVVRVLLDDMAGLGLVTVHHNETAPDARPDIALMQRVLRGLANLRT</sequence>
<dbReference type="RefSeq" id="WP_378057557.1">
    <property type="nucleotide sequence ID" value="NZ_JBHSIS010000008.1"/>
</dbReference>
<name>A0ABV9S539_9PSEU</name>
<protein>
    <submittedName>
        <fullName evidence="2">DUF742 domain-containing protein</fullName>
    </submittedName>
</protein>
<comment type="caution">
    <text evidence="2">The sequence shown here is derived from an EMBL/GenBank/DDBJ whole genome shotgun (WGS) entry which is preliminary data.</text>
</comment>
<organism evidence="2 3">
    <name type="scientific">Actinophytocola glycyrrhizae</name>
    <dbReference type="NCBI Taxonomy" id="2044873"/>
    <lineage>
        <taxon>Bacteria</taxon>
        <taxon>Bacillati</taxon>
        <taxon>Actinomycetota</taxon>
        <taxon>Actinomycetes</taxon>
        <taxon>Pseudonocardiales</taxon>
        <taxon>Pseudonocardiaceae</taxon>
    </lineage>
</organism>
<evidence type="ECO:0000256" key="1">
    <source>
        <dbReference type="SAM" id="MobiDB-lite"/>
    </source>
</evidence>
<dbReference type="Proteomes" id="UP001595859">
    <property type="component" value="Unassembled WGS sequence"/>
</dbReference>
<dbReference type="Pfam" id="PF05331">
    <property type="entry name" value="DUF742"/>
    <property type="match status" value="1"/>
</dbReference>
<dbReference type="EMBL" id="JBHSIS010000008">
    <property type="protein sequence ID" value="MFC4855596.1"/>
    <property type="molecule type" value="Genomic_DNA"/>
</dbReference>
<evidence type="ECO:0000313" key="3">
    <source>
        <dbReference type="Proteomes" id="UP001595859"/>
    </source>
</evidence>
<proteinExistence type="predicted"/>
<keyword evidence="3" id="KW-1185">Reference proteome</keyword>
<reference evidence="3" key="1">
    <citation type="journal article" date="2019" name="Int. J. Syst. Evol. Microbiol.">
        <title>The Global Catalogue of Microorganisms (GCM) 10K type strain sequencing project: providing services to taxonomists for standard genome sequencing and annotation.</title>
        <authorList>
            <consortium name="The Broad Institute Genomics Platform"/>
            <consortium name="The Broad Institute Genome Sequencing Center for Infectious Disease"/>
            <person name="Wu L."/>
            <person name="Ma J."/>
        </authorList>
    </citation>
    <scope>NUCLEOTIDE SEQUENCE [LARGE SCALE GENOMIC DNA]</scope>
    <source>
        <strain evidence="3">ZS-22-S1</strain>
    </source>
</reference>
<gene>
    <name evidence="2" type="ORF">ACFPCV_18965</name>
</gene>
<dbReference type="InterPro" id="IPR007995">
    <property type="entry name" value="DUF742"/>
</dbReference>
<evidence type="ECO:0000313" key="2">
    <source>
        <dbReference type="EMBL" id="MFC4855596.1"/>
    </source>
</evidence>
<dbReference type="PANTHER" id="PTHR36221:SF1">
    <property type="entry name" value="DUF742 DOMAIN-CONTAINING PROTEIN"/>
    <property type="match status" value="1"/>
</dbReference>
<dbReference type="PANTHER" id="PTHR36221">
    <property type="entry name" value="DUF742 DOMAIN-CONTAINING PROTEIN"/>
    <property type="match status" value="1"/>
</dbReference>
<accession>A0ABV9S539</accession>
<feature type="region of interest" description="Disordered" evidence="1">
    <location>
        <begin position="1"/>
        <end position="53"/>
    </location>
</feature>